<dbReference type="AlphaFoldDB" id="A0A495DEY5"/>
<keyword evidence="4" id="KW-0645">Protease</keyword>
<accession>A0A495DEY5</accession>
<evidence type="ECO:0000313" key="5">
    <source>
        <dbReference type="Proteomes" id="UP000273675"/>
    </source>
</evidence>
<evidence type="ECO:0000313" key="4">
    <source>
        <dbReference type="EMBL" id="RKR00096.1"/>
    </source>
</evidence>
<protein>
    <submittedName>
        <fullName evidence="4">Dipeptidyl aminopeptidase/acylaminoacyl peptidase</fullName>
    </submittedName>
</protein>
<dbReference type="PANTHER" id="PTHR42776">
    <property type="entry name" value="SERINE PEPTIDASE S9 FAMILY MEMBER"/>
    <property type="match status" value="1"/>
</dbReference>
<dbReference type="Gene3D" id="3.40.50.1820">
    <property type="entry name" value="alpha/beta hydrolase"/>
    <property type="match status" value="1"/>
</dbReference>
<dbReference type="InterPro" id="IPR001375">
    <property type="entry name" value="Peptidase_S9_cat"/>
</dbReference>
<dbReference type="SUPFAM" id="SSF82171">
    <property type="entry name" value="DPP6 N-terminal domain-like"/>
    <property type="match status" value="1"/>
</dbReference>
<dbReference type="Pfam" id="PF00326">
    <property type="entry name" value="Peptidase_S9"/>
    <property type="match status" value="1"/>
</dbReference>
<dbReference type="Proteomes" id="UP000273675">
    <property type="component" value="Unassembled WGS sequence"/>
</dbReference>
<reference evidence="4 5" key="1">
    <citation type="submission" date="2018-10" db="EMBL/GenBank/DDBJ databases">
        <title>Genomic Encyclopedia of Type Strains, Phase IV (KMG-IV): sequencing the most valuable type-strain genomes for metagenomic binning, comparative biology and taxonomic classification.</title>
        <authorList>
            <person name="Goeker M."/>
        </authorList>
    </citation>
    <scope>NUCLEOTIDE SEQUENCE [LARGE SCALE GENOMIC DNA]</scope>
    <source>
        <strain evidence="4 5">DSM 4734</strain>
    </source>
</reference>
<feature type="signal peptide" evidence="2">
    <location>
        <begin position="1"/>
        <end position="23"/>
    </location>
</feature>
<comment type="caution">
    <text evidence="4">The sequence shown here is derived from an EMBL/GenBank/DDBJ whole genome shotgun (WGS) entry which is preliminary data.</text>
</comment>
<name>A0A495DEY5_9PROT</name>
<dbReference type="GO" id="GO:0006508">
    <property type="term" value="P:proteolysis"/>
    <property type="evidence" value="ECO:0007669"/>
    <property type="project" value="InterPro"/>
</dbReference>
<dbReference type="SUPFAM" id="SSF53474">
    <property type="entry name" value="alpha/beta-Hydrolases"/>
    <property type="match status" value="1"/>
</dbReference>
<dbReference type="RefSeq" id="WP_170150362.1">
    <property type="nucleotide sequence ID" value="NZ_RBIM01000003.1"/>
</dbReference>
<organism evidence="4 5">
    <name type="scientific">Maricaulis maris</name>
    <dbReference type="NCBI Taxonomy" id="74318"/>
    <lineage>
        <taxon>Bacteria</taxon>
        <taxon>Pseudomonadati</taxon>
        <taxon>Pseudomonadota</taxon>
        <taxon>Alphaproteobacteria</taxon>
        <taxon>Maricaulales</taxon>
        <taxon>Maricaulaceae</taxon>
        <taxon>Maricaulis</taxon>
    </lineage>
</organism>
<keyword evidence="4" id="KW-0031">Aminopeptidase</keyword>
<evidence type="ECO:0000259" key="3">
    <source>
        <dbReference type="Pfam" id="PF00326"/>
    </source>
</evidence>
<evidence type="ECO:0000256" key="1">
    <source>
        <dbReference type="ARBA" id="ARBA00022801"/>
    </source>
</evidence>
<dbReference type="EMBL" id="RBIM01000003">
    <property type="protein sequence ID" value="RKR00096.1"/>
    <property type="molecule type" value="Genomic_DNA"/>
</dbReference>
<dbReference type="InterPro" id="IPR029058">
    <property type="entry name" value="AB_hydrolase_fold"/>
</dbReference>
<dbReference type="GO" id="GO:0004177">
    <property type="term" value="F:aminopeptidase activity"/>
    <property type="evidence" value="ECO:0007669"/>
    <property type="project" value="UniProtKB-KW"/>
</dbReference>
<proteinExistence type="predicted"/>
<evidence type="ECO:0000256" key="2">
    <source>
        <dbReference type="SAM" id="SignalP"/>
    </source>
</evidence>
<feature type="domain" description="Peptidase S9 prolyl oligopeptidase catalytic" evidence="3">
    <location>
        <begin position="432"/>
        <end position="646"/>
    </location>
</feature>
<dbReference type="GO" id="GO:0004252">
    <property type="term" value="F:serine-type endopeptidase activity"/>
    <property type="evidence" value="ECO:0007669"/>
    <property type="project" value="TreeGrafter"/>
</dbReference>
<keyword evidence="2" id="KW-0732">Signal</keyword>
<sequence>MLRFVFGVFACFALFAGLSPARGQVLPVETFAADPAMAHVVLSPDGRRLAYTSHVNGAPVVVVKEISSGAIIAADTRNFRTHGLRWADNRHVLVTASDVTAIWGARGDYDFSTLVALDADDEMDSRQLLRRSNRLGLNLDVSRIIGIEAESGHLLIPARDDNRESNLLAVDPVTGNSVTAARGARDTRDWVVNARGEPVARLDYNNDRDRQILRIPSGSGWSTISRETGVERPRYSFAGLLPDGRLAVTTLMIPSDPAQDSRRALYSLSLETGELDDVVFQHARFDIEDVLIDPYSNLVVGVSWIEDFERVHWFDERLAAHQVVIDGAMPDWRPQIVSWTPDFTRLVVRADNPATPPVYFLYDVAQRSMDIIGASHPDLTVNALQARQHITYQVSDGATLEAYLTRPDGDGPFPTVILPHGGPESRDKGGFDYFAHFLTSRGYAVVQPNFRGSSGYGYRWMEAGYGQWGTGVMQHDLTDTVERLVTAGIADPDRVCIVGASYGGYAALAGAAFTPDTYRCAVAIAGVSDTQEMLNYTRQRYGRSHWFIRSWMQRIAQGEDNVRAALRAASPTRHADSITIPVLLIHGRDDTVVPIEQSQFMRRAISRAGGDVELITIDDGDHWLTASSTRQLVLTELETFLATHLGE</sequence>
<feature type="chain" id="PRO_5019721120" evidence="2">
    <location>
        <begin position="24"/>
        <end position="647"/>
    </location>
</feature>
<keyword evidence="1" id="KW-0378">Hydrolase</keyword>
<gene>
    <name evidence="4" type="ORF">C7435_1294</name>
</gene>
<dbReference type="PANTHER" id="PTHR42776:SF27">
    <property type="entry name" value="DIPEPTIDYL PEPTIDASE FAMILY MEMBER 6"/>
    <property type="match status" value="1"/>
</dbReference>